<keyword evidence="9" id="KW-1185">Reference proteome</keyword>
<dbReference type="GO" id="GO:0009055">
    <property type="term" value="F:electron transfer activity"/>
    <property type="evidence" value="ECO:0007669"/>
    <property type="project" value="UniProtKB-UniRule"/>
</dbReference>
<dbReference type="SUPFAM" id="SSF52218">
    <property type="entry name" value="Flavoproteins"/>
    <property type="match status" value="1"/>
</dbReference>
<dbReference type="InterPro" id="IPR023048">
    <property type="entry name" value="NADH:quinone_OxRdtase_FMN_depd"/>
</dbReference>
<gene>
    <name evidence="6" type="primary">azoR</name>
    <name evidence="8" type="ORF">DW2_07198</name>
</gene>
<comment type="caution">
    <text evidence="8">The sequence shown here is derived from an EMBL/GenBank/DDBJ whole genome shotgun (WGS) entry which is preliminary data.</text>
</comment>
<evidence type="ECO:0000256" key="3">
    <source>
        <dbReference type="ARBA" id="ARBA00023002"/>
    </source>
</evidence>
<keyword evidence="1 6" id="KW-0285">Flavoprotein</keyword>
<dbReference type="EC" id="1.6.5.-" evidence="6"/>
<evidence type="ECO:0000256" key="5">
    <source>
        <dbReference type="ARBA" id="ARBA00048542"/>
    </source>
</evidence>
<comment type="cofactor">
    <cofactor evidence="6">
        <name>FMN</name>
        <dbReference type="ChEBI" id="CHEBI:58210"/>
    </cofactor>
    <text evidence="6">Binds 1 FMN per subunit.</text>
</comment>
<comment type="subunit">
    <text evidence="6">Homodimer.</text>
</comment>
<dbReference type="STRING" id="1317124.DW2_07198"/>
<evidence type="ECO:0000256" key="2">
    <source>
        <dbReference type="ARBA" id="ARBA00022643"/>
    </source>
</evidence>
<dbReference type="PANTHER" id="PTHR43741:SF4">
    <property type="entry name" value="FMN-DEPENDENT NADH:QUINONE OXIDOREDUCTASE"/>
    <property type="match status" value="1"/>
</dbReference>
<accession>A0A085TYD3</accession>
<comment type="function">
    <text evidence="6">Quinone reductase that provides resistance to thiol-specific stress caused by electrophilic quinones.</text>
</comment>
<dbReference type="GO" id="GO:0016652">
    <property type="term" value="F:oxidoreductase activity, acting on NAD(P)H as acceptor"/>
    <property type="evidence" value="ECO:0007669"/>
    <property type="project" value="UniProtKB-UniRule"/>
</dbReference>
<feature type="binding site" evidence="6">
    <location>
        <position position="10"/>
    </location>
    <ligand>
        <name>FMN</name>
        <dbReference type="ChEBI" id="CHEBI:58210"/>
    </ligand>
</feature>
<evidence type="ECO:0000259" key="7">
    <source>
        <dbReference type="Pfam" id="PF02525"/>
    </source>
</evidence>
<dbReference type="Proteomes" id="UP000028607">
    <property type="component" value="Unassembled WGS sequence"/>
</dbReference>
<protein>
    <recommendedName>
        <fullName evidence="6">FMN dependent NADH:quinone oxidoreductase</fullName>
        <ecNumber evidence="6">1.6.5.-</ecNumber>
    </recommendedName>
    <alternativeName>
        <fullName evidence="6">Azo-dye reductase</fullName>
    </alternativeName>
    <alternativeName>
        <fullName evidence="6">FMN-dependent NADH-azo compound oxidoreductase</fullName>
    </alternativeName>
    <alternativeName>
        <fullName evidence="6">FMN-dependent NADH-azoreductase</fullName>
        <ecNumber evidence="6">1.7.1.17</ecNumber>
    </alternativeName>
</protein>
<dbReference type="InterPro" id="IPR029039">
    <property type="entry name" value="Flavoprotein-like_sf"/>
</dbReference>
<dbReference type="GO" id="GO:0016655">
    <property type="term" value="F:oxidoreductase activity, acting on NAD(P)H, quinone or similar compound as acceptor"/>
    <property type="evidence" value="ECO:0007669"/>
    <property type="project" value="InterPro"/>
</dbReference>
<dbReference type="Pfam" id="PF02525">
    <property type="entry name" value="Flavodoxin_2"/>
    <property type="match status" value="1"/>
</dbReference>
<dbReference type="GO" id="GO:0010181">
    <property type="term" value="F:FMN binding"/>
    <property type="evidence" value="ECO:0007669"/>
    <property type="project" value="UniProtKB-UniRule"/>
</dbReference>
<comment type="similarity">
    <text evidence="6">Belongs to the azoreductase type 1 family.</text>
</comment>
<evidence type="ECO:0000313" key="9">
    <source>
        <dbReference type="Proteomes" id="UP000028607"/>
    </source>
</evidence>
<comment type="caution">
    <text evidence="6">Lacks conserved residue(s) required for the propagation of feature annotation.</text>
</comment>
<dbReference type="PANTHER" id="PTHR43741">
    <property type="entry name" value="FMN-DEPENDENT NADH-AZOREDUCTASE 1"/>
    <property type="match status" value="1"/>
</dbReference>
<reference evidence="9" key="1">
    <citation type="submission" date="2013-04" db="EMBL/GenBank/DDBJ databases">
        <title>Thioclava sp. 13D2W-2 Genome Sequencing.</title>
        <authorList>
            <person name="Lai Q."/>
            <person name="Li G."/>
            <person name="Shao Z."/>
        </authorList>
    </citation>
    <scope>NUCLEOTIDE SEQUENCE [LARGE SCALE GENOMIC DNA]</scope>
    <source>
        <strain evidence="9">13D2W-2</strain>
    </source>
</reference>
<dbReference type="OrthoDB" id="9787136at2"/>
<feature type="domain" description="Flavodoxin-like fold" evidence="7">
    <location>
        <begin position="2"/>
        <end position="187"/>
    </location>
</feature>
<comment type="function">
    <text evidence="6">Also exhibits azoreductase activity. Catalyzes the reductive cleavage of the azo bond in aromatic azo compounds to the corresponding amines.</text>
</comment>
<keyword evidence="2 6" id="KW-0288">FMN</keyword>
<dbReference type="HAMAP" id="MF_01216">
    <property type="entry name" value="Azoreductase_type1"/>
    <property type="match status" value="1"/>
</dbReference>
<dbReference type="InterPro" id="IPR003680">
    <property type="entry name" value="Flavodoxin_fold"/>
</dbReference>
<keyword evidence="3 6" id="KW-0560">Oxidoreductase</keyword>
<organism evidence="8 9">
    <name type="scientific">Thioclava atlantica</name>
    <dbReference type="NCBI Taxonomy" id="1317124"/>
    <lineage>
        <taxon>Bacteria</taxon>
        <taxon>Pseudomonadati</taxon>
        <taxon>Pseudomonadota</taxon>
        <taxon>Alphaproteobacteria</taxon>
        <taxon>Rhodobacterales</taxon>
        <taxon>Paracoccaceae</taxon>
        <taxon>Thioclava</taxon>
    </lineage>
</organism>
<keyword evidence="4 6" id="KW-0520">NAD</keyword>
<comment type="catalytic activity">
    <reaction evidence="5">
        <text>N,N-dimethyl-1,4-phenylenediamine + anthranilate + 2 NAD(+) = 2-(4-dimethylaminophenyl)diazenylbenzoate + 2 NADH + 2 H(+)</text>
        <dbReference type="Rhea" id="RHEA:55872"/>
        <dbReference type="ChEBI" id="CHEBI:15378"/>
        <dbReference type="ChEBI" id="CHEBI:15783"/>
        <dbReference type="ChEBI" id="CHEBI:16567"/>
        <dbReference type="ChEBI" id="CHEBI:57540"/>
        <dbReference type="ChEBI" id="CHEBI:57945"/>
        <dbReference type="ChEBI" id="CHEBI:71579"/>
        <dbReference type="EC" id="1.7.1.17"/>
    </reaction>
    <physiologicalReaction direction="right-to-left" evidence="5">
        <dbReference type="Rhea" id="RHEA:55874"/>
    </physiologicalReaction>
</comment>
<evidence type="ECO:0000256" key="4">
    <source>
        <dbReference type="ARBA" id="ARBA00023027"/>
    </source>
</evidence>
<dbReference type="RefSeq" id="WP_038144944.1">
    <property type="nucleotide sequence ID" value="NZ_AQRC01000004.1"/>
</dbReference>
<comment type="catalytic activity">
    <reaction evidence="6">
        <text>2 a quinone + NADH + H(+) = 2 a 1,4-benzosemiquinone + NAD(+)</text>
        <dbReference type="Rhea" id="RHEA:65952"/>
        <dbReference type="ChEBI" id="CHEBI:15378"/>
        <dbReference type="ChEBI" id="CHEBI:57540"/>
        <dbReference type="ChEBI" id="CHEBI:57945"/>
        <dbReference type="ChEBI" id="CHEBI:132124"/>
        <dbReference type="ChEBI" id="CHEBI:134225"/>
    </reaction>
</comment>
<evidence type="ECO:0000256" key="1">
    <source>
        <dbReference type="ARBA" id="ARBA00022630"/>
    </source>
</evidence>
<dbReference type="EMBL" id="AQRC01000004">
    <property type="protein sequence ID" value="KFE35730.1"/>
    <property type="molecule type" value="Genomic_DNA"/>
</dbReference>
<sequence>MTKILRIDSSIKGEASITRRLSNKIVDQLGGELVSRDATRIPAIDGAWIGAAYTPADQRSDEQKQLLTLSDELIAELKAADTIVIGCGVYNFGVTGPLKAWIDQICRVGETFRYSEAGPEGLAGPKRVIVAYASGGVPAGSAFDFATPYIKQVLGFIGITDVTVVAAEGVNLDEAAAIAKAEEQIIKLAA</sequence>
<evidence type="ECO:0000256" key="6">
    <source>
        <dbReference type="HAMAP-Rule" id="MF_01216"/>
    </source>
</evidence>
<dbReference type="Gene3D" id="3.40.50.360">
    <property type="match status" value="1"/>
</dbReference>
<dbReference type="InterPro" id="IPR050104">
    <property type="entry name" value="FMN-dep_NADH:Q_OxRdtase_AzoR1"/>
</dbReference>
<dbReference type="AlphaFoldDB" id="A0A085TYD3"/>
<proteinExistence type="inferred from homology"/>
<dbReference type="PATRIC" id="fig|1317124.6.peg.1459"/>
<dbReference type="EC" id="1.7.1.17" evidence="6"/>
<dbReference type="eggNOG" id="COG1182">
    <property type="taxonomic scope" value="Bacteria"/>
</dbReference>
<name>A0A085TYD3_9RHOB</name>
<evidence type="ECO:0000313" key="8">
    <source>
        <dbReference type="EMBL" id="KFE35730.1"/>
    </source>
</evidence>
<reference evidence="8 9" key="2">
    <citation type="journal article" date="2015" name="Antonie Van Leeuwenhoek">
        <title>Thioclava indica sp. nov., isolated from surface seawater of the Indian Ocean.</title>
        <authorList>
            <person name="Liu Y."/>
            <person name="Lai Q."/>
            <person name="Du J."/>
            <person name="Xu H."/>
            <person name="Jiang L."/>
            <person name="Shao Z."/>
        </authorList>
    </citation>
    <scope>NUCLEOTIDE SEQUENCE [LARGE SCALE GENOMIC DNA]</scope>
    <source>
        <strain evidence="8 9">13D2W-2</strain>
    </source>
</reference>